<organism evidence="1 2">
    <name type="scientific">Brachionus plicatilis</name>
    <name type="common">Marine rotifer</name>
    <name type="synonym">Brachionus muelleri</name>
    <dbReference type="NCBI Taxonomy" id="10195"/>
    <lineage>
        <taxon>Eukaryota</taxon>
        <taxon>Metazoa</taxon>
        <taxon>Spiralia</taxon>
        <taxon>Gnathifera</taxon>
        <taxon>Rotifera</taxon>
        <taxon>Eurotatoria</taxon>
        <taxon>Monogononta</taxon>
        <taxon>Pseudotrocha</taxon>
        <taxon>Ploima</taxon>
        <taxon>Brachionidae</taxon>
        <taxon>Brachionus</taxon>
    </lineage>
</organism>
<dbReference type="AlphaFoldDB" id="A0A3M7QSA3"/>
<proteinExistence type="predicted"/>
<protein>
    <submittedName>
        <fullName evidence="1">Uncharacterized protein</fullName>
    </submittedName>
</protein>
<sequence>MEFLFIPICSCQEHERKTRILTKKDLEEDILGLDNVDEIDVNLRELVLEENTLIEANQLSPEQLITSPEQSQIQSYQNPPNSTPINIQTPETDENVNQIGTRVTSNEAQPRLNGRYVLKELNNQQNVNQPNVSNSSSITIQKLTKKRGRKPLPRDENGKIIRQQNFQEKNSILGVDGNYSSGINPENEVKPWSSLQAFTFFKILIKMPIIIFI</sequence>
<name>A0A3M7QSA3_BRAPC</name>
<dbReference type="Proteomes" id="UP000276133">
    <property type="component" value="Unassembled WGS sequence"/>
</dbReference>
<accession>A0A3M7QSA3</accession>
<evidence type="ECO:0000313" key="2">
    <source>
        <dbReference type="Proteomes" id="UP000276133"/>
    </source>
</evidence>
<gene>
    <name evidence="1" type="ORF">BpHYR1_012835</name>
</gene>
<keyword evidence="2" id="KW-1185">Reference proteome</keyword>
<evidence type="ECO:0000313" key="1">
    <source>
        <dbReference type="EMBL" id="RNA13865.1"/>
    </source>
</evidence>
<dbReference type="EMBL" id="REGN01005310">
    <property type="protein sequence ID" value="RNA13865.1"/>
    <property type="molecule type" value="Genomic_DNA"/>
</dbReference>
<reference evidence="1 2" key="1">
    <citation type="journal article" date="2018" name="Sci. Rep.">
        <title>Genomic signatures of local adaptation to the degree of environmental predictability in rotifers.</title>
        <authorList>
            <person name="Franch-Gras L."/>
            <person name="Hahn C."/>
            <person name="Garcia-Roger E.M."/>
            <person name="Carmona M.J."/>
            <person name="Serra M."/>
            <person name="Gomez A."/>
        </authorList>
    </citation>
    <scope>NUCLEOTIDE SEQUENCE [LARGE SCALE GENOMIC DNA]</scope>
    <source>
        <strain evidence="1">HYR1</strain>
    </source>
</reference>
<comment type="caution">
    <text evidence="1">The sequence shown here is derived from an EMBL/GenBank/DDBJ whole genome shotgun (WGS) entry which is preliminary data.</text>
</comment>